<evidence type="ECO:0000256" key="3">
    <source>
        <dbReference type="ARBA" id="ARBA00012756"/>
    </source>
</evidence>
<dbReference type="Pfam" id="PF00703">
    <property type="entry name" value="Glyco_hydro_2"/>
    <property type="match status" value="1"/>
</dbReference>
<protein>
    <recommendedName>
        <fullName evidence="3">beta-galactosidase</fullName>
        <ecNumber evidence="3">3.2.1.23</ecNumber>
    </recommendedName>
    <alternativeName>
        <fullName evidence="6">Lactase</fullName>
    </alternativeName>
</protein>
<accession>A0A1J5T7K6</accession>
<proteinExistence type="inferred from homology"/>
<dbReference type="InterPro" id="IPR006104">
    <property type="entry name" value="Glyco_hydro_2_N"/>
</dbReference>
<evidence type="ECO:0000259" key="7">
    <source>
        <dbReference type="SMART" id="SM01038"/>
    </source>
</evidence>
<dbReference type="GO" id="GO:0004565">
    <property type="term" value="F:beta-galactosidase activity"/>
    <property type="evidence" value="ECO:0007669"/>
    <property type="project" value="UniProtKB-EC"/>
</dbReference>
<dbReference type="Gene3D" id="2.70.98.10">
    <property type="match status" value="1"/>
</dbReference>
<evidence type="ECO:0000256" key="5">
    <source>
        <dbReference type="ARBA" id="ARBA00023295"/>
    </source>
</evidence>
<dbReference type="GO" id="GO:0030246">
    <property type="term" value="F:carbohydrate binding"/>
    <property type="evidence" value="ECO:0007669"/>
    <property type="project" value="InterPro"/>
</dbReference>
<dbReference type="SMART" id="SM01038">
    <property type="entry name" value="Bgal_small_N"/>
    <property type="match status" value="1"/>
</dbReference>
<dbReference type="EMBL" id="MLJW01000033">
    <property type="protein sequence ID" value="OIR08110.1"/>
    <property type="molecule type" value="Genomic_DNA"/>
</dbReference>
<dbReference type="SUPFAM" id="SSF49303">
    <property type="entry name" value="beta-Galactosidase/glucuronidase domain"/>
    <property type="match status" value="2"/>
</dbReference>
<gene>
    <name evidence="8" type="primary">lacZ_2</name>
    <name evidence="8" type="ORF">GALL_96090</name>
</gene>
<dbReference type="InterPro" id="IPR017853">
    <property type="entry name" value="GH"/>
</dbReference>
<sequence>MSSHRLVGLLAGALIAAPLSSFAASAPSLPDWENEHVLEINREPARATFVPFSTIEQARQGDDGTSPWVMSLSSDTAWKFNWVPRPELRPRGFWRADFDDSKWPSFPVPANWEVNEAHRYGTPIYASSGYTFKIDPPRVTDTPREDYTTYRERDPVGSYRRTFELPASWAGRRVVLHFDGVQSAFYVWVNGVRVGYSQGSMEPSEFNITPELHPGRNLVAVQVYKYSDGTYLEDQDMWRLGGIQRNVSLIAMPDERISDFAVRTILDKDYRDATLEVKPELAAGRSETLAGWTVEARLFDAQGKDVLGAPLRHDAAEILNRAFKASILNDRTPQRGPRKFGWFNAHVSDPAKWTAETPNLYRLVLALRDPKGVLVETVGCDVGFRQIEIRGGRLLVNGKPVRFRGVNRHEMDPDRGHALTYARMVQDIRLMKAANINAVRTCHYPDDPRWLSLCDHYGLYVIDECDLETQGVRGWLATQPEWADAYLDRAIRLAERDKNHPSVTFWSLGNESGYGPNFAAMAGWLHEFDPTRPIHYEGAQGNPRDPAAVDVVSRFYPRTMGRYLNPDEPPGSDIQRPENARWQRLVKLAQNPDDDRPVLASEYAHAMGNAVGNLTEYWQEIYANPRLLGGFIWEWADQGIRKTAPDGTRFIAYGGDFGDKPNLGAFCIKGLVSSDRVPYPKYYAVQHTYQPVQIDGVSLEPGHTVVRLTNRYDDLNLDTLRCRWTVRCDGAVVQSGVLPSIAGAPGAAVDVSVPVQPIARPVPGGEYWLELDFTPRVAPWWEKAAETVASEQLRLSVPTPPPPAAPLAATQAVTLTNDGDLVRVKGPGFSAAFSRSAGTLVSLNYGAGELLAPAGKSEPAGPVLQAWRSPLDNDRGFGKWIARDWKQAGLDRMTRTVESFTVSQPAPNEVRIDVLARNAAAKGAFAVRSRWVVRGDGIVDLREDFTPSGNLPALPRIGVVMRVASGLENYHWYGCGPLENYSDRRQGQFVNVWDSTVADQYVPYPRPQSCGNREDVRWLALTSTTDARGLLVVSEGDPIAATALHFTEGDFDAARHAYQLKPRAETILSLDARMCGLGNGSCGPGVLEKYAVLVKPYHLHLSFRPCPAHATDATLAAAAHLRPTGD</sequence>
<dbReference type="Gene3D" id="2.60.40.10">
    <property type="entry name" value="Immunoglobulins"/>
    <property type="match status" value="2"/>
</dbReference>
<evidence type="ECO:0000313" key="8">
    <source>
        <dbReference type="EMBL" id="OIR08110.1"/>
    </source>
</evidence>
<dbReference type="InterPro" id="IPR050347">
    <property type="entry name" value="Bact_Beta-galactosidase"/>
</dbReference>
<dbReference type="InterPro" id="IPR032312">
    <property type="entry name" value="LacZ_4"/>
</dbReference>
<dbReference type="InterPro" id="IPR006102">
    <property type="entry name" value="Ig-like_GH2"/>
</dbReference>
<dbReference type="SUPFAM" id="SSF51445">
    <property type="entry name" value="(Trans)glycosidases"/>
    <property type="match status" value="1"/>
</dbReference>
<dbReference type="InterPro" id="IPR036156">
    <property type="entry name" value="Beta-gal/glucu_dom_sf"/>
</dbReference>
<evidence type="ECO:0000256" key="4">
    <source>
        <dbReference type="ARBA" id="ARBA00022801"/>
    </source>
</evidence>
<dbReference type="Pfam" id="PF02836">
    <property type="entry name" value="Glyco_hydro_2_C"/>
    <property type="match status" value="1"/>
</dbReference>
<evidence type="ECO:0000256" key="1">
    <source>
        <dbReference type="ARBA" id="ARBA00001412"/>
    </source>
</evidence>
<feature type="domain" description="Beta galactosidase small chain/" evidence="7">
    <location>
        <begin position="823"/>
        <end position="1104"/>
    </location>
</feature>
<dbReference type="SUPFAM" id="SSF49785">
    <property type="entry name" value="Galactose-binding domain-like"/>
    <property type="match status" value="1"/>
</dbReference>
<dbReference type="Pfam" id="PF02837">
    <property type="entry name" value="Glyco_hydro_2_N"/>
    <property type="match status" value="1"/>
</dbReference>
<comment type="catalytic activity">
    <reaction evidence="1">
        <text>Hydrolysis of terminal non-reducing beta-D-galactose residues in beta-D-galactosides.</text>
        <dbReference type="EC" id="3.2.1.23"/>
    </reaction>
</comment>
<dbReference type="Gene3D" id="3.20.20.80">
    <property type="entry name" value="Glycosidases"/>
    <property type="match status" value="1"/>
</dbReference>
<dbReference type="PANTHER" id="PTHR46323">
    <property type="entry name" value="BETA-GALACTOSIDASE"/>
    <property type="match status" value="1"/>
</dbReference>
<evidence type="ECO:0000256" key="2">
    <source>
        <dbReference type="ARBA" id="ARBA00007401"/>
    </source>
</evidence>
<evidence type="ECO:0000256" key="6">
    <source>
        <dbReference type="ARBA" id="ARBA00032230"/>
    </source>
</evidence>
<dbReference type="Gene3D" id="2.60.120.260">
    <property type="entry name" value="Galactose-binding domain-like"/>
    <property type="match status" value="1"/>
</dbReference>
<comment type="similarity">
    <text evidence="2">Belongs to the glycosyl hydrolase 2 family.</text>
</comment>
<organism evidence="8">
    <name type="scientific">mine drainage metagenome</name>
    <dbReference type="NCBI Taxonomy" id="410659"/>
    <lineage>
        <taxon>unclassified sequences</taxon>
        <taxon>metagenomes</taxon>
        <taxon>ecological metagenomes</taxon>
    </lineage>
</organism>
<dbReference type="SUPFAM" id="SSF74650">
    <property type="entry name" value="Galactose mutarotase-like"/>
    <property type="match status" value="1"/>
</dbReference>
<dbReference type="GO" id="GO:0009341">
    <property type="term" value="C:beta-galactosidase complex"/>
    <property type="evidence" value="ECO:0007669"/>
    <property type="project" value="InterPro"/>
</dbReference>
<name>A0A1J5T7K6_9ZZZZ</name>
<dbReference type="PRINTS" id="PR00132">
    <property type="entry name" value="GLHYDRLASE2"/>
</dbReference>
<keyword evidence="4 8" id="KW-0378">Hydrolase</keyword>
<keyword evidence="5 8" id="KW-0326">Glycosidase</keyword>
<dbReference type="InterPro" id="IPR023230">
    <property type="entry name" value="Glyco_hydro_2_CS"/>
</dbReference>
<dbReference type="InterPro" id="IPR011013">
    <property type="entry name" value="Gal_mutarotase_sf_dom"/>
</dbReference>
<dbReference type="AlphaFoldDB" id="A0A1J5T7K6"/>
<dbReference type="InterPro" id="IPR004199">
    <property type="entry name" value="B-gal_small/dom_5"/>
</dbReference>
<dbReference type="PROSITE" id="PS00719">
    <property type="entry name" value="GLYCOSYL_HYDROL_F2_1"/>
    <property type="match status" value="1"/>
</dbReference>
<dbReference type="InterPro" id="IPR006101">
    <property type="entry name" value="Glyco_hydro_2"/>
</dbReference>
<reference evidence="8" key="1">
    <citation type="submission" date="2016-10" db="EMBL/GenBank/DDBJ databases">
        <title>Sequence of Gallionella enrichment culture.</title>
        <authorList>
            <person name="Poehlein A."/>
            <person name="Muehling M."/>
            <person name="Daniel R."/>
        </authorList>
    </citation>
    <scope>NUCLEOTIDE SEQUENCE</scope>
</reference>
<comment type="caution">
    <text evidence="8">The sequence shown here is derived from an EMBL/GenBank/DDBJ whole genome shotgun (WGS) entry which is preliminary data.</text>
</comment>
<dbReference type="InterPro" id="IPR013783">
    <property type="entry name" value="Ig-like_fold"/>
</dbReference>
<dbReference type="EC" id="3.2.1.23" evidence="3"/>
<dbReference type="GO" id="GO:0005990">
    <property type="term" value="P:lactose catabolic process"/>
    <property type="evidence" value="ECO:0007669"/>
    <property type="project" value="TreeGrafter"/>
</dbReference>
<dbReference type="Pfam" id="PF02929">
    <property type="entry name" value="Bgal_small_N"/>
    <property type="match status" value="1"/>
</dbReference>
<dbReference type="InterPro" id="IPR006103">
    <property type="entry name" value="Glyco_hydro_2_cat"/>
</dbReference>
<dbReference type="Pfam" id="PF16353">
    <property type="entry name" value="LacZ_4"/>
    <property type="match status" value="1"/>
</dbReference>
<dbReference type="InterPro" id="IPR014718">
    <property type="entry name" value="GH-type_carb-bd"/>
</dbReference>
<dbReference type="InterPro" id="IPR008979">
    <property type="entry name" value="Galactose-bd-like_sf"/>
</dbReference>
<dbReference type="PANTHER" id="PTHR46323:SF2">
    <property type="entry name" value="BETA-GALACTOSIDASE"/>
    <property type="match status" value="1"/>
</dbReference>